<dbReference type="KEGG" id="cjt:EG359_08650"/>
<sequence>MKRIIPILLTLISLQSCSQEKNKTMQNPNITADNIVTEISKQVKNYPIEPNYGFRYENNQCYFEVFINDFPAFKQFKKPTSSAFEINPFIFKNGTQRITYKLYPVNSAALSEETSLTLNLESFDMKNESQGDVVVQEFKTPSTEVKIADNYSNQKFVGAGKNYYEGSFDVKVDVPYQLHSAFENAQDLQKMDKKELEAKLLKKYKEIWSIYQNKELDNIAKLEYDSFKDLFVSGYSNKNEIEHNWKELNQAYTSSTFKMQPIEKYKLQFFAGGKLAALMLDTTDNQLRGNTALWAKVDYDGGMRGMFINRYFYIPQGEKEFKVY</sequence>
<dbReference type="Proteomes" id="UP000186106">
    <property type="component" value="Unassembled WGS sequence"/>
</dbReference>
<dbReference type="PROSITE" id="PS51257">
    <property type="entry name" value="PROKAR_LIPOPROTEIN"/>
    <property type="match status" value="1"/>
</dbReference>
<proteinExistence type="predicted"/>
<evidence type="ECO:0000313" key="3">
    <source>
        <dbReference type="Proteomes" id="UP000186106"/>
    </source>
</evidence>
<protein>
    <submittedName>
        <fullName evidence="2">Uncharacterized protein</fullName>
    </submittedName>
</protein>
<organism evidence="2 3">
    <name type="scientific">Chryseobacterium joostei</name>
    <dbReference type="NCBI Taxonomy" id="112234"/>
    <lineage>
        <taxon>Bacteria</taxon>
        <taxon>Pseudomonadati</taxon>
        <taxon>Bacteroidota</taxon>
        <taxon>Flavobacteriia</taxon>
        <taxon>Flavobacteriales</taxon>
        <taxon>Weeksellaceae</taxon>
        <taxon>Chryseobacterium group</taxon>
        <taxon>Chryseobacterium</taxon>
    </lineage>
</organism>
<evidence type="ECO:0000313" key="4">
    <source>
        <dbReference type="Proteomes" id="UP000279541"/>
    </source>
</evidence>
<dbReference type="AlphaFoldDB" id="A0A1N7I2Z0"/>
<evidence type="ECO:0000313" key="2">
    <source>
        <dbReference type="EMBL" id="SIS31423.1"/>
    </source>
</evidence>
<dbReference type="EMBL" id="CP033926">
    <property type="protein sequence ID" value="AZA99676.1"/>
    <property type="molecule type" value="Genomic_DNA"/>
</dbReference>
<reference evidence="2 3" key="1">
    <citation type="submission" date="2017-01" db="EMBL/GenBank/DDBJ databases">
        <authorList>
            <person name="Mah S.A."/>
            <person name="Swanson W.J."/>
            <person name="Moy G.W."/>
            <person name="Vacquier V.D."/>
        </authorList>
    </citation>
    <scope>NUCLEOTIDE SEQUENCE [LARGE SCALE GENOMIC DNA]</scope>
    <source>
        <strain evidence="2 3">DSM 16927</strain>
    </source>
</reference>
<reference evidence="1 4" key="2">
    <citation type="submission" date="2018-11" db="EMBL/GenBank/DDBJ databases">
        <title>Proposal to divide the Flavobacteriaceae and reorganize its genera based on Amino Acid Identity values calculated from whole genome sequences.</title>
        <authorList>
            <person name="Nicholson A.C."/>
            <person name="Gulvik C.A."/>
            <person name="Whitney A.M."/>
            <person name="Humrighouse B.W."/>
            <person name="Bell M."/>
            <person name="Holmes B."/>
            <person name="Steigerwalt A.G."/>
            <person name="Villarma A."/>
            <person name="Sheth M."/>
            <person name="Batra D."/>
            <person name="Pryor J."/>
            <person name="Bernardet J.-F."/>
            <person name="Hugo C."/>
            <person name="Kampfer P."/>
            <person name="Newman J."/>
            <person name="McQuiston J.R."/>
        </authorList>
    </citation>
    <scope>NUCLEOTIDE SEQUENCE [LARGE SCALE GENOMIC DNA]</scope>
    <source>
        <strain evidence="1 4">DSM 16927</strain>
    </source>
</reference>
<dbReference type="Proteomes" id="UP000279541">
    <property type="component" value="Chromosome"/>
</dbReference>
<keyword evidence="4" id="KW-1185">Reference proteome</keyword>
<accession>A0A1N7I2Z0</accession>
<name>A0A1N7I2Z0_9FLAO</name>
<dbReference type="STRING" id="112234.SAMN05421768_102375"/>
<dbReference type="OrthoDB" id="1149023at2"/>
<gene>
    <name evidence="1" type="ORF">EG359_08650</name>
    <name evidence="2" type="ORF">SAMN05421768_102375</name>
</gene>
<dbReference type="EMBL" id="FTNZ01000002">
    <property type="protein sequence ID" value="SIS31423.1"/>
    <property type="molecule type" value="Genomic_DNA"/>
</dbReference>
<evidence type="ECO:0000313" key="1">
    <source>
        <dbReference type="EMBL" id="AZA99676.1"/>
    </source>
</evidence>